<comment type="caution">
    <text evidence="1">The sequence shown here is derived from an EMBL/GenBank/DDBJ whole genome shotgun (WGS) entry which is preliminary data.</text>
</comment>
<protein>
    <submittedName>
        <fullName evidence="1">Uncharacterized protein</fullName>
    </submittedName>
</protein>
<keyword evidence="2" id="KW-1185">Reference proteome</keyword>
<dbReference type="Proteomes" id="UP001595909">
    <property type="component" value="Unassembled WGS sequence"/>
</dbReference>
<dbReference type="EMBL" id="JBHSIM010000001">
    <property type="protein sequence ID" value="MFC4830825.1"/>
    <property type="molecule type" value="Genomic_DNA"/>
</dbReference>
<accession>A0ABV9REP6</accession>
<evidence type="ECO:0000313" key="2">
    <source>
        <dbReference type="Proteomes" id="UP001595909"/>
    </source>
</evidence>
<dbReference type="RefSeq" id="WP_274188891.1">
    <property type="nucleotide sequence ID" value="NZ_BAABHN010000001.1"/>
</dbReference>
<sequence length="90" mass="10105">MSLAEPGSPDAVREATLRAITLLVEHDLARLGELNPRFEPWSLSKDEGLTRVRREWWDPECALVPGNVVWIDNTPAGDEVARRIEAARDT</sequence>
<gene>
    <name evidence="1" type="ORF">ACFPEL_00260</name>
</gene>
<evidence type="ECO:0000313" key="1">
    <source>
        <dbReference type="EMBL" id="MFC4830825.1"/>
    </source>
</evidence>
<organism evidence="1 2">
    <name type="scientific">Actinomycetospora chibensis</name>
    <dbReference type="NCBI Taxonomy" id="663606"/>
    <lineage>
        <taxon>Bacteria</taxon>
        <taxon>Bacillati</taxon>
        <taxon>Actinomycetota</taxon>
        <taxon>Actinomycetes</taxon>
        <taxon>Pseudonocardiales</taxon>
        <taxon>Pseudonocardiaceae</taxon>
        <taxon>Actinomycetospora</taxon>
    </lineage>
</organism>
<name>A0ABV9REP6_9PSEU</name>
<proteinExistence type="predicted"/>
<reference evidence="2" key="1">
    <citation type="journal article" date="2019" name="Int. J. Syst. Evol. Microbiol.">
        <title>The Global Catalogue of Microorganisms (GCM) 10K type strain sequencing project: providing services to taxonomists for standard genome sequencing and annotation.</title>
        <authorList>
            <consortium name="The Broad Institute Genomics Platform"/>
            <consortium name="The Broad Institute Genome Sequencing Center for Infectious Disease"/>
            <person name="Wu L."/>
            <person name="Ma J."/>
        </authorList>
    </citation>
    <scope>NUCLEOTIDE SEQUENCE [LARGE SCALE GENOMIC DNA]</scope>
    <source>
        <strain evidence="2">CCUG 50347</strain>
    </source>
</reference>